<dbReference type="InterPro" id="IPR005625">
    <property type="entry name" value="PepSY-ass_TM"/>
</dbReference>
<dbReference type="Proteomes" id="UP000704529">
    <property type="component" value="Unassembled WGS sequence"/>
</dbReference>
<keyword evidence="1" id="KW-1133">Transmembrane helix</keyword>
<dbReference type="RefSeq" id="WP_184103307.1">
    <property type="nucleotide sequence ID" value="NZ_JACHNX010000001.1"/>
</dbReference>
<comment type="caution">
    <text evidence="3">The sequence shown here is derived from an EMBL/GenBank/DDBJ whole genome shotgun (WGS) entry which is preliminary data.</text>
</comment>
<keyword evidence="4" id="KW-1185">Reference proteome</keyword>
<dbReference type="EMBL" id="JACHNX010000001">
    <property type="protein sequence ID" value="MBB4607974.1"/>
    <property type="molecule type" value="Genomic_DNA"/>
</dbReference>
<accession>A0AA41DFG4</accession>
<feature type="transmembrane region" description="Helical" evidence="1">
    <location>
        <begin position="16"/>
        <end position="37"/>
    </location>
</feature>
<dbReference type="EMBL" id="JAFHKU010000133">
    <property type="protein sequence ID" value="MBN3559647.1"/>
    <property type="molecule type" value="Genomic_DNA"/>
</dbReference>
<proteinExistence type="predicted"/>
<dbReference type="Proteomes" id="UP000584663">
    <property type="component" value="Unassembled WGS sequence"/>
</dbReference>
<dbReference type="Pfam" id="PF03929">
    <property type="entry name" value="PepSY_TM"/>
    <property type="match status" value="1"/>
</dbReference>
<evidence type="ECO:0000313" key="5">
    <source>
        <dbReference type="Proteomes" id="UP000704529"/>
    </source>
</evidence>
<evidence type="ECO:0000313" key="2">
    <source>
        <dbReference type="EMBL" id="MBB4607974.1"/>
    </source>
</evidence>
<name>A0AA41DFG4_9SPHN</name>
<feature type="transmembrane region" description="Helical" evidence="1">
    <location>
        <begin position="307"/>
        <end position="332"/>
    </location>
</feature>
<evidence type="ECO:0000256" key="1">
    <source>
        <dbReference type="SAM" id="Phobius"/>
    </source>
</evidence>
<keyword evidence="1" id="KW-0472">Membrane</keyword>
<protein>
    <submittedName>
        <fullName evidence="2">Iron-regulated membrane protein</fullName>
    </submittedName>
    <submittedName>
        <fullName evidence="3">PepSY domain-containing protein</fullName>
    </submittedName>
</protein>
<evidence type="ECO:0000313" key="3">
    <source>
        <dbReference type="EMBL" id="MBN3559647.1"/>
    </source>
</evidence>
<reference evidence="3" key="2">
    <citation type="submission" date="2021-01" db="EMBL/GenBank/DDBJ databases">
        <title>Genome Sequencing of Type Strains.</title>
        <authorList>
            <person name="Lemaire J.F."/>
            <person name="Inderbitzin P."/>
            <person name="Collins S.B."/>
            <person name="Wespe N."/>
            <person name="Knight-Connoni V."/>
        </authorList>
    </citation>
    <scope>NUCLEOTIDE SEQUENCE</scope>
    <source>
        <strain evidence="3">DSM 14562</strain>
    </source>
</reference>
<feature type="transmembrane region" description="Helical" evidence="1">
    <location>
        <begin position="146"/>
        <end position="165"/>
    </location>
</feature>
<dbReference type="AlphaFoldDB" id="A0AA41DFG4"/>
<organism evidence="3 5">
    <name type="scientific">Sphingomonas yabuuchiae</name>
    <dbReference type="NCBI Taxonomy" id="172044"/>
    <lineage>
        <taxon>Bacteria</taxon>
        <taxon>Pseudomonadati</taxon>
        <taxon>Pseudomonadota</taxon>
        <taxon>Alphaproteobacteria</taxon>
        <taxon>Sphingomonadales</taxon>
        <taxon>Sphingomonadaceae</taxon>
        <taxon>Sphingomonas</taxon>
    </lineage>
</organism>
<sequence length="342" mass="36892">MAGISLRDTALQVHRWLGLGIGLIAIVLAISGAILAASPMLERIANPARFRISGEQRQAASLYSDAAHRRLRPGERIAALSLEQGSSPVIVTLKRTGNRTDDRAQRLLFLDPPTGQVLASGWKDGGVIGAARRVHDGLFLSGRGRWIVGLGGIGLVLASLTGLWAQATRERPKTSAKRPRHESRWTIMHRRVGLWSAIPVLALTATGLAIVPAPSMTTTPAAPPVTRAALPVDRVVASAKGWTHGTLRTIDWPTERSPDWILHFEGGEPSVVKVADDSAKALAAPAYAGPVMLSWVRRWHGGQGMPWIWWPLAALTGLLAAWVGATGLIAWGRRPKVRRARR</sequence>
<reference evidence="2 4" key="1">
    <citation type="submission" date="2020-08" db="EMBL/GenBank/DDBJ databases">
        <title>Genomic Encyclopedia of Type Strains, Phase IV (KMG-IV): sequencing the most valuable type-strain genomes for metagenomic binning, comparative biology and taxonomic classification.</title>
        <authorList>
            <person name="Goeker M."/>
        </authorList>
    </citation>
    <scope>NUCLEOTIDE SEQUENCE [LARGE SCALE GENOMIC DNA]</scope>
    <source>
        <strain evidence="2 4">DSM 14562</strain>
    </source>
</reference>
<keyword evidence="1" id="KW-0812">Transmembrane</keyword>
<gene>
    <name evidence="2" type="ORF">GGQ89_000162</name>
    <name evidence="3" type="ORF">JYA60_15575</name>
</gene>
<evidence type="ECO:0000313" key="4">
    <source>
        <dbReference type="Proteomes" id="UP000584663"/>
    </source>
</evidence>
<dbReference type="PANTHER" id="PTHR34219">
    <property type="entry name" value="IRON-REGULATED INNER MEMBRANE PROTEIN-RELATED"/>
    <property type="match status" value="1"/>
</dbReference>
<feature type="transmembrane region" description="Helical" evidence="1">
    <location>
        <begin position="192"/>
        <end position="211"/>
    </location>
</feature>